<feature type="compositionally biased region" description="Low complexity" evidence="1">
    <location>
        <begin position="110"/>
        <end position="123"/>
    </location>
</feature>
<feature type="region of interest" description="Disordered" evidence="1">
    <location>
        <begin position="312"/>
        <end position="383"/>
    </location>
</feature>
<dbReference type="OrthoDB" id="428223at2759"/>
<gene>
    <name evidence="2" type="ORF">SNEC2469_LOCUS12512</name>
</gene>
<proteinExistence type="predicted"/>
<comment type="caution">
    <text evidence="2">The sequence shown here is derived from an EMBL/GenBank/DDBJ whole genome shotgun (WGS) entry which is preliminary data.</text>
</comment>
<accession>A0A812RTS4</accession>
<name>A0A812RTS4_9DINO</name>
<feature type="region of interest" description="Disordered" evidence="1">
    <location>
        <begin position="156"/>
        <end position="181"/>
    </location>
</feature>
<feature type="compositionally biased region" description="Acidic residues" evidence="1">
    <location>
        <begin position="327"/>
        <end position="344"/>
    </location>
</feature>
<feature type="region of interest" description="Disordered" evidence="1">
    <location>
        <begin position="110"/>
        <end position="131"/>
    </location>
</feature>
<protein>
    <submittedName>
        <fullName evidence="2">Uncharacterized protein</fullName>
    </submittedName>
</protein>
<dbReference type="EMBL" id="CAJNJA010019853">
    <property type="protein sequence ID" value="CAE7451319.1"/>
    <property type="molecule type" value="Genomic_DNA"/>
</dbReference>
<keyword evidence="3" id="KW-1185">Reference proteome</keyword>
<evidence type="ECO:0000313" key="2">
    <source>
        <dbReference type="EMBL" id="CAE7451319.1"/>
    </source>
</evidence>
<reference evidence="2" key="1">
    <citation type="submission" date="2021-02" db="EMBL/GenBank/DDBJ databases">
        <authorList>
            <person name="Dougan E. K."/>
            <person name="Rhodes N."/>
            <person name="Thang M."/>
            <person name="Chan C."/>
        </authorList>
    </citation>
    <scope>NUCLEOTIDE SEQUENCE</scope>
</reference>
<evidence type="ECO:0000313" key="3">
    <source>
        <dbReference type="Proteomes" id="UP000601435"/>
    </source>
</evidence>
<dbReference type="Proteomes" id="UP000601435">
    <property type="component" value="Unassembled WGS sequence"/>
</dbReference>
<sequence length="883" mass="99436">MRALLRNTASQSAFCIDLKVLRKMVKGKPLRLCSRSHSCATLYAGQSFLESQQSFVKQEPETIEEDLRAAEKRLAVLKQKARKIETMTGLEDPKELRKCGEDVLASPVVPTEAPTRPLATPARAPERALSSDAQPVWEAAFPGSEGDLSSAHAATEADLAGGPGPGQDLGAPRAMEAGEDSDDELIMDVDCDLRKGTIRITAREYRNYVSEDVAEKWMEIVIRNIKEGKVVIDSGFYSEAAMKAELKFDKDRIKAIKEYCTASRSRRRALTRRDKYQRHIVEYWIDVKTSGSLSKASREEFSQYVEIIDDNLQLPPPQLGNEALPCYDEEDDDDDDDDGDEDDGADRRDDKSSNATPAGKRKRRGKTPSPKSKLMAKRKREKEEEVEHALEDIEKIPQVLTELLRVRIKIDTTLDKLKKTGEKLHGQAEELMKLHDELAELKAENGKGTPSEKTSRITMEEKKLRRTVLRPAGKAKAKSKDESAQEDESDVLLMSAPNHPDMHRLPWRKLVVSDKLLCTIAAGFMDECREVSDMLRVLAEKEKLPLFWGSTNLKTRSATLNDFWSRYRSHDAAHAVFQQHGEHLDRVLPLQIHADEGQTLKKSGVMVINFQSPMGFGITTSTDSTDAMALNYIGNTYATRFLYTVCTKRTYAKKNKFVLDSIIEALADELTNLFYNGVSLQVGKKRMTMYLATIGLKGDWPVQARIGNLTRHFARSWFKGADTRAVCSFVQSFLENHVAQLTAPDPYLESMLVAFRSANTFLETLYSSGLWLAPSRCKRAAQAGFDFMKSYQETAHAAHQMDKTRFKLTPKLHAYLHIIDALASSFEKGRKWTWNPLADAVQMDEDWIGRIALLTTTVSIRSVHPQTLRKYLVNAATHLRAVK</sequence>
<organism evidence="2 3">
    <name type="scientific">Symbiodinium necroappetens</name>
    <dbReference type="NCBI Taxonomy" id="1628268"/>
    <lineage>
        <taxon>Eukaryota</taxon>
        <taxon>Sar</taxon>
        <taxon>Alveolata</taxon>
        <taxon>Dinophyceae</taxon>
        <taxon>Suessiales</taxon>
        <taxon>Symbiodiniaceae</taxon>
        <taxon>Symbiodinium</taxon>
    </lineage>
</organism>
<evidence type="ECO:0000256" key="1">
    <source>
        <dbReference type="SAM" id="MobiDB-lite"/>
    </source>
</evidence>
<dbReference type="AlphaFoldDB" id="A0A812RTS4"/>